<feature type="region of interest" description="Disordered" evidence="14">
    <location>
        <begin position="1280"/>
        <end position="1315"/>
    </location>
</feature>
<evidence type="ECO:0000256" key="7">
    <source>
        <dbReference type="ARBA" id="ARBA00022843"/>
    </source>
</evidence>
<dbReference type="CDD" id="cd00072">
    <property type="entry name" value="GYF"/>
    <property type="match status" value="1"/>
</dbReference>
<feature type="region of interest" description="Disordered" evidence="14">
    <location>
        <begin position="1"/>
        <end position="79"/>
    </location>
</feature>
<reference evidence="16" key="1">
    <citation type="submission" date="2020-07" db="EMBL/GenBank/DDBJ databases">
        <title>Clarias magur genome sequencing, assembly and annotation.</title>
        <authorList>
            <person name="Kushwaha B."/>
            <person name="Kumar R."/>
            <person name="Das P."/>
            <person name="Joshi C.G."/>
            <person name="Kumar D."/>
            <person name="Nagpure N.S."/>
            <person name="Pandey M."/>
            <person name="Agarwal S."/>
            <person name="Srivastava S."/>
            <person name="Singh M."/>
            <person name="Sahoo L."/>
            <person name="Jayasankar P."/>
            <person name="Meher P.K."/>
            <person name="Koringa P.G."/>
            <person name="Iquebal M.A."/>
            <person name="Das S.P."/>
            <person name="Bit A."/>
            <person name="Patnaik S."/>
            <person name="Patel N."/>
            <person name="Shah T.M."/>
            <person name="Hinsu A."/>
            <person name="Jena J.K."/>
        </authorList>
    </citation>
    <scope>NUCLEOTIDE SEQUENCE</scope>
    <source>
        <strain evidence="16">CIFAMagur01</strain>
        <tissue evidence="16">Testis</tissue>
    </source>
</reference>
<dbReference type="SUPFAM" id="SSF55277">
    <property type="entry name" value="GYF domain"/>
    <property type="match status" value="1"/>
</dbReference>
<evidence type="ECO:0000256" key="2">
    <source>
        <dbReference type="ARBA" id="ARBA00004496"/>
    </source>
</evidence>
<keyword evidence="3" id="KW-0963">Cytoplasm</keyword>
<dbReference type="SMART" id="SM00444">
    <property type="entry name" value="GYF"/>
    <property type="match status" value="1"/>
</dbReference>
<keyword evidence="4" id="KW-1017">Isopeptide bond</keyword>
<feature type="compositionally biased region" description="Polar residues" evidence="14">
    <location>
        <begin position="734"/>
        <end position="745"/>
    </location>
</feature>
<organism evidence="16 17">
    <name type="scientific">Clarias magur</name>
    <name type="common">Asian catfish</name>
    <name type="synonym">Macropteronotus magur</name>
    <dbReference type="NCBI Taxonomy" id="1594786"/>
    <lineage>
        <taxon>Eukaryota</taxon>
        <taxon>Metazoa</taxon>
        <taxon>Chordata</taxon>
        <taxon>Craniata</taxon>
        <taxon>Vertebrata</taxon>
        <taxon>Euteleostomi</taxon>
        <taxon>Actinopterygii</taxon>
        <taxon>Neopterygii</taxon>
        <taxon>Teleostei</taxon>
        <taxon>Ostariophysi</taxon>
        <taxon>Siluriformes</taxon>
        <taxon>Clariidae</taxon>
        <taxon>Clarias</taxon>
    </lineage>
</organism>
<dbReference type="GO" id="GO:0008380">
    <property type="term" value="P:RNA splicing"/>
    <property type="evidence" value="ECO:0007669"/>
    <property type="project" value="UniProtKB-KW"/>
</dbReference>
<feature type="domain" description="GYF" evidence="15">
    <location>
        <begin position="326"/>
        <end position="382"/>
    </location>
</feature>
<keyword evidence="8" id="KW-0007">Acetylation</keyword>
<feature type="region of interest" description="Disordered" evidence="14">
    <location>
        <begin position="271"/>
        <end position="325"/>
    </location>
</feature>
<evidence type="ECO:0000256" key="8">
    <source>
        <dbReference type="ARBA" id="ARBA00022990"/>
    </source>
</evidence>
<dbReference type="PANTHER" id="PTHR13138">
    <property type="entry name" value="PROTEIN LIN1"/>
    <property type="match status" value="1"/>
</dbReference>
<dbReference type="InterPro" id="IPR035445">
    <property type="entry name" value="GYF-like_dom_sf"/>
</dbReference>
<dbReference type="PANTHER" id="PTHR13138:SF3">
    <property type="entry name" value="CD2 ANTIGEN CYTOPLASMIC TAIL-BINDING PROTEIN 2"/>
    <property type="match status" value="1"/>
</dbReference>
<keyword evidence="5" id="KW-0597">Phosphoprotein</keyword>
<dbReference type="OrthoDB" id="6163216at2759"/>
<dbReference type="Pfam" id="PF15386">
    <property type="entry name" value="Tantalus"/>
    <property type="match status" value="1"/>
</dbReference>
<evidence type="ECO:0000256" key="11">
    <source>
        <dbReference type="ARBA" id="ARBA00056564"/>
    </source>
</evidence>
<feature type="region of interest" description="Disordered" evidence="14">
    <location>
        <begin position="667"/>
        <end position="834"/>
    </location>
</feature>
<evidence type="ECO:0000256" key="12">
    <source>
        <dbReference type="ARBA" id="ARBA00064937"/>
    </source>
</evidence>
<comment type="function">
    <text evidence="11">Involved in pre-mRNA splicing as component of the U5 snRNP complex that is involved in spliceosome assembly.</text>
</comment>
<feature type="compositionally biased region" description="Basic and acidic residues" evidence="14">
    <location>
        <begin position="613"/>
        <end position="622"/>
    </location>
</feature>
<dbReference type="GO" id="GO:0005682">
    <property type="term" value="C:U5 snRNP"/>
    <property type="evidence" value="ECO:0007669"/>
    <property type="project" value="InterPro"/>
</dbReference>
<feature type="region of interest" description="Disordered" evidence="14">
    <location>
        <begin position="1087"/>
        <end position="1111"/>
    </location>
</feature>
<feature type="compositionally biased region" description="Acidic residues" evidence="14">
    <location>
        <begin position="45"/>
        <end position="55"/>
    </location>
</feature>
<feature type="compositionally biased region" description="Basic and acidic residues" evidence="14">
    <location>
        <begin position="1157"/>
        <end position="1188"/>
    </location>
</feature>
<dbReference type="Gene3D" id="3.30.1490.40">
    <property type="match status" value="1"/>
</dbReference>
<feature type="compositionally biased region" description="Basic and acidic residues" evidence="14">
    <location>
        <begin position="584"/>
        <end position="593"/>
    </location>
</feature>
<evidence type="ECO:0000256" key="14">
    <source>
        <dbReference type="SAM" id="MobiDB-lite"/>
    </source>
</evidence>
<keyword evidence="9" id="KW-0508">mRNA splicing</keyword>
<dbReference type="GO" id="GO:0006397">
    <property type="term" value="P:mRNA processing"/>
    <property type="evidence" value="ECO:0007669"/>
    <property type="project" value="UniProtKB-KW"/>
</dbReference>
<feature type="compositionally biased region" description="Basic and acidic residues" evidence="14">
    <location>
        <begin position="814"/>
        <end position="831"/>
    </location>
</feature>
<dbReference type="EMBL" id="QNUK01000358">
    <property type="protein sequence ID" value="KAF5894738.1"/>
    <property type="molecule type" value="Genomic_DNA"/>
</dbReference>
<evidence type="ECO:0000256" key="9">
    <source>
        <dbReference type="ARBA" id="ARBA00023187"/>
    </source>
</evidence>
<dbReference type="InterPro" id="IPR028149">
    <property type="entry name" value="Tantalus-like"/>
</dbReference>
<evidence type="ECO:0000256" key="3">
    <source>
        <dbReference type="ARBA" id="ARBA00022490"/>
    </source>
</evidence>
<dbReference type="Proteomes" id="UP000727407">
    <property type="component" value="Unassembled WGS sequence"/>
</dbReference>
<feature type="compositionally biased region" description="Basic and acidic residues" evidence="14">
    <location>
        <begin position="464"/>
        <end position="477"/>
    </location>
</feature>
<feature type="region of interest" description="Disordered" evidence="14">
    <location>
        <begin position="207"/>
        <end position="236"/>
    </location>
</feature>
<evidence type="ECO:0000256" key="10">
    <source>
        <dbReference type="ARBA" id="ARBA00023242"/>
    </source>
</evidence>
<protein>
    <recommendedName>
        <fullName evidence="13">CD2 antigen cytoplasmic tail-binding protein 2</fullName>
    </recommendedName>
</protein>
<gene>
    <name evidence="16" type="primary">cd2bp2</name>
    <name evidence="16" type="ORF">DAT39_015543</name>
</gene>
<proteinExistence type="predicted"/>
<dbReference type="PROSITE" id="PS50829">
    <property type="entry name" value="GYF"/>
    <property type="match status" value="1"/>
</dbReference>
<sequence>MSKRKVTFQDGDEEFSLEDEAPKKKMYEEVSGPGSRFKEKHSLDSDEEDEEEDGEKDSKYNILASDDIEGQEMATIDCDEGVPITPFNLKEEMEEGHFDSEGNYFIKKEKDIRDNWLDNIDWVKIKEQPVKKKKKGLSAKRHRRAGDEDEAEEERQREEKQDENEEEDGEDEEAEAQEDPLASHTPCQLTEAVVNLLQPGETVSAALRRLGGLGGRKKKGRARDGAEEEKDDASIRDTEKLDRLTALADRLVVLGEYEIYQQTYEKLAYRLKGMQRRDKPAKRDREDGEEEDELDMFADQFDEQHGKTKEQEDKDEEADNGLGSDEVMWEYKWENKENSELYGPFSSQQMQDWVDQGYFKDGVYCRRVNQEGAQFYNSKRLDFDLYTSEDPGSSSAGRRLKAVRMKRSDGADASEQQRVNSSGRDHMESHEARDDGQLGETEDKTTRSCKRKLDLTSLSSGSHDATKAQDLEKKDPESPPPAKRWVIGPLLQSFKSKMASFTEIVMSPVRLFKSSEILTGSNDEAPPEPREKKEDAGTDVVFSKEEEKVTPARKLQVVVQRLRFDTNSSNASYSEQNRATVSQDRSEHNRDSIPEDDGSFGALISATVRRSSRCSDVHRGSGEEEQNAESTDPPLHSCTAQEGKVLEELMKHTRQCKRQAQVWPLGKKSRLPTPAVGKRKKGRALGRGGVEEKEGTGETDGAEESPAILENLRLVQGGKRRKVPVTGESRSNDEVWQTTDLNSCPASEGEKNVQTRVSRSRSTKVKDAKGTFMVESDVTGDSRLNDRTPAESHALSGSTKRPSSRSTRQRNNRKVSEERKSDIADDERGCGDETSASRLVRRNIRQTRHRSAAAATEYVQVRKKDSRRIERVMDAFEDQGMSMSLTLKVGSGVGREKEASSIMTCGITAIGRKMGEEVMLADTSCPSGATPEDRFCAGLTSGHLDRKAEQTAWRTDVRLDRTEVQEELEQEDESKPGPMWSGVLKRSLSCPDIASLQHGSDQPLCYPPSPLKKETHLNVNAPSPVKRARRHTVCSVEIEREIAPLCLRKEVYPNWGNHTYPHSPSKSLATLVSCFLSSPMAFLSNKSGRGHGGDDSGYGASSSDLALATSSSPSPPSIPAFFIDAPHTLEQSSASSHCSSVFDAVSMDAEGALRPGTDGKEPRSAMSEERALSDSEIKTDSKQLERRKVSSIRIRKTLPKPQYNLTPMGLPKAVRVKKKVFSVEEIYTNKNFSKPPEGRLETVFEAPLSRRDGSQSLIGPKRLKRFIEFPELGVARKPKRPLVSGAGWGGAQRKAAGNPGTGRTRRGRDGDAPKDLDSLLCSKLNELDVWMEREHMMY</sequence>
<dbReference type="FunFam" id="3.30.1490.40:FF:000002">
    <property type="entry name" value="CD2 antigen cytoplasmic tail-binding protein 2"/>
    <property type="match status" value="1"/>
</dbReference>
<evidence type="ECO:0000313" key="17">
    <source>
        <dbReference type="Proteomes" id="UP000727407"/>
    </source>
</evidence>
<evidence type="ECO:0000256" key="4">
    <source>
        <dbReference type="ARBA" id="ARBA00022499"/>
    </source>
</evidence>
<feature type="region of interest" description="Disordered" evidence="14">
    <location>
        <begin position="384"/>
        <end position="484"/>
    </location>
</feature>
<feature type="compositionally biased region" description="Acidic residues" evidence="14">
    <location>
        <begin position="287"/>
        <end position="296"/>
    </location>
</feature>
<evidence type="ECO:0000256" key="5">
    <source>
        <dbReference type="ARBA" id="ARBA00022553"/>
    </source>
</evidence>
<comment type="subunit">
    <text evidence="12">Component of the U5 snRNP complex composed of the U5 snRNA and at least PRPF6, PRPF8, SNRNP200, EFTUD2, SNRNP40, DDX23, TXNL4A and CD2BP2. Interacts directly with TXNL4A and PRPF6. Interacts (via GYF domain) with CD2 (via Pro-rich sequence in the cytoplasmic domain). Interacts with PQBP1.</text>
</comment>
<feature type="region of interest" description="Disordered" evidence="14">
    <location>
        <begin position="1151"/>
        <end position="1188"/>
    </location>
</feature>
<feature type="compositionally biased region" description="Basic and acidic residues" evidence="14">
    <location>
        <begin position="275"/>
        <end position="286"/>
    </location>
</feature>
<feature type="compositionally biased region" description="Polar residues" evidence="14">
    <location>
        <begin position="795"/>
        <end position="806"/>
    </location>
</feature>
<keyword evidence="17" id="KW-1185">Reference proteome</keyword>
<feature type="compositionally biased region" description="Acidic residues" evidence="14">
    <location>
        <begin position="10"/>
        <end position="19"/>
    </location>
</feature>
<feature type="compositionally biased region" description="Basic residues" evidence="14">
    <location>
        <begin position="131"/>
        <end position="144"/>
    </location>
</feature>
<feature type="compositionally biased region" description="Basic and acidic residues" evidence="14">
    <location>
        <begin position="302"/>
        <end position="312"/>
    </location>
</feature>
<name>A0A8J4X658_CLAMG</name>
<feature type="region of interest" description="Disordered" evidence="14">
    <location>
        <begin position="518"/>
        <end position="539"/>
    </location>
</feature>
<dbReference type="InterPro" id="IPR039905">
    <property type="entry name" value="CD2BP2/Lin1"/>
</dbReference>
<comment type="caution">
    <text evidence="16">The sequence shown here is derived from an EMBL/GenBank/DDBJ whole genome shotgun (WGS) entry which is preliminary data.</text>
</comment>
<keyword evidence="7" id="KW-0832">Ubl conjugation</keyword>
<feature type="region of interest" description="Disordered" evidence="14">
    <location>
        <begin position="569"/>
        <end position="637"/>
    </location>
</feature>
<feature type="compositionally biased region" description="Polar residues" evidence="14">
    <location>
        <begin position="569"/>
        <end position="583"/>
    </location>
</feature>
<evidence type="ECO:0000256" key="13">
    <source>
        <dbReference type="ARBA" id="ARBA00070924"/>
    </source>
</evidence>
<evidence type="ECO:0000256" key="1">
    <source>
        <dbReference type="ARBA" id="ARBA00004123"/>
    </source>
</evidence>
<feature type="compositionally biased region" description="Acidic residues" evidence="14">
    <location>
        <begin position="161"/>
        <end position="178"/>
    </location>
</feature>
<feature type="compositionally biased region" description="Basic and acidic residues" evidence="14">
    <location>
        <begin position="423"/>
        <end position="454"/>
    </location>
</feature>
<keyword evidence="6" id="KW-0507">mRNA processing</keyword>
<accession>A0A8J4X658</accession>
<keyword evidence="10" id="KW-0539">Nucleus</keyword>
<dbReference type="GO" id="GO:0005737">
    <property type="term" value="C:cytoplasm"/>
    <property type="evidence" value="ECO:0007669"/>
    <property type="project" value="UniProtKB-SubCell"/>
</dbReference>
<dbReference type="InterPro" id="IPR003169">
    <property type="entry name" value="GYF"/>
</dbReference>
<feature type="region of interest" description="Disordered" evidence="14">
    <location>
        <begin position="129"/>
        <end position="193"/>
    </location>
</feature>
<evidence type="ECO:0000259" key="15">
    <source>
        <dbReference type="PROSITE" id="PS50829"/>
    </source>
</evidence>
<feature type="compositionally biased region" description="Low complexity" evidence="14">
    <location>
        <begin position="1097"/>
        <end position="1111"/>
    </location>
</feature>
<evidence type="ECO:0000313" key="16">
    <source>
        <dbReference type="EMBL" id="KAF5894738.1"/>
    </source>
</evidence>
<evidence type="ECO:0000256" key="6">
    <source>
        <dbReference type="ARBA" id="ARBA00022664"/>
    </source>
</evidence>
<feature type="compositionally biased region" description="Basic and acidic residues" evidence="14">
    <location>
        <begin position="527"/>
        <end position="539"/>
    </location>
</feature>
<dbReference type="Pfam" id="PF02213">
    <property type="entry name" value="GYF"/>
    <property type="match status" value="1"/>
</dbReference>
<comment type="subcellular location">
    <subcellularLocation>
        <location evidence="2">Cytoplasm</location>
    </subcellularLocation>
    <subcellularLocation>
        <location evidence="1">Nucleus</location>
    </subcellularLocation>
</comment>